<reference evidence="1 2" key="1">
    <citation type="submission" date="2021-06" db="EMBL/GenBank/DDBJ databases">
        <authorList>
            <person name="Kallberg Y."/>
            <person name="Tangrot J."/>
            <person name="Rosling A."/>
        </authorList>
    </citation>
    <scope>NUCLEOTIDE SEQUENCE [LARGE SCALE GENOMIC DNA]</scope>
    <source>
        <strain evidence="1 2">120-4 pot B 10/14</strain>
    </source>
</reference>
<evidence type="ECO:0000313" key="2">
    <source>
        <dbReference type="Proteomes" id="UP000789901"/>
    </source>
</evidence>
<evidence type="ECO:0000313" key="1">
    <source>
        <dbReference type="EMBL" id="CAG8848569.1"/>
    </source>
</evidence>
<feature type="non-terminal residue" evidence="1">
    <location>
        <position position="44"/>
    </location>
</feature>
<organism evidence="1 2">
    <name type="scientific">Gigaspora margarita</name>
    <dbReference type="NCBI Taxonomy" id="4874"/>
    <lineage>
        <taxon>Eukaryota</taxon>
        <taxon>Fungi</taxon>
        <taxon>Fungi incertae sedis</taxon>
        <taxon>Mucoromycota</taxon>
        <taxon>Glomeromycotina</taxon>
        <taxon>Glomeromycetes</taxon>
        <taxon>Diversisporales</taxon>
        <taxon>Gigasporaceae</taxon>
        <taxon>Gigaspora</taxon>
    </lineage>
</organism>
<feature type="non-terminal residue" evidence="1">
    <location>
        <position position="1"/>
    </location>
</feature>
<accession>A0ABN7X648</accession>
<name>A0ABN7X648_GIGMA</name>
<dbReference type="Proteomes" id="UP000789901">
    <property type="component" value="Unassembled WGS sequence"/>
</dbReference>
<sequence length="44" mass="5468">ERITILECLLREHYLDTSFFEDINNSRNKYIENNRSYKDCEREP</sequence>
<comment type="caution">
    <text evidence="1">The sequence shown here is derived from an EMBL/GenBank/DDBJ whole genome shotgun (WGS) entry which is preliminary data.</text>
</comment>
<dbReference type="EMBL" id="CAJVQB010092625">
    <property type="protein sequence ID" value="CAG8848569.1"/>
    <property type="molecule type" value="Genomic_DNA"/>
</dbReference>
<keyword evidence="2" id="KW-1185">Reference proteome</keyword>
<proteinExistence type="predicted"/>
<gene>
    <name evidence="1" type="ORF">GMARGA_LOCUS39243</name>
</gene>
<protein>
    <submittedName>
        <fullName evidence="1">1162_t:CDS:1</fullName>
    </submittedName>
</protein>